<dbReference type="InterPro" id="IPR031107">
    <property type="entry name" value="Small_HSP"/>
</dbReference>
<dbReference type="Gene3D" id="2.60.40.790">
    <property type="match status" value="1"/>
</dbReference>
<comment type="similarity">
    <text evidence="1 2">Belongs to the small heat shock protein (HSP20) family.</text>
</comment>
<proteinExistence type="inferred from homology"/>
<evidence type="ECO:0000313" key="4">
    <source>
        <dbReference type="EMBL" id="PSR22640.1"/>
    </source>
</evidence>
<name>A0A2T2WK87_9FIRM</name>
<dbReference type="AlphaFoldDB" id="A0A2T2WK87"/>
<sequence length="172" mass="19434">MPGLSKRRKPRCEAEEQSLEVTTMAFADSLNELMKVSQTLMDQIDSVPIHGLPGRTVNPIPFDMADTPDALLVQAYLPGFHREDVTVEVRDHRLAIKAERRLPRRDDLTWLHVEAPYGTFIRTIGLSSDVDSEHIGAGWREGVLTLRLPKAQEARPRQIPIQQVTQFALDSE</sequence>
<evidence type="ECO:0000313" key="5">
    <source>
        <dbReference type="Proteomes" id="UP000241848"/>
    </source>
</evidence>
<dbReference type="PANTHER" id="PTHR11527">
    <property type="entry name" value="HEAT-SHOCK PROTEIN 20 FAMILY MEMBER"/>
    <property type="match status" value="1"/>
</dbReference>
<evidence type="ECO:0000256" key="2">
    <source>
        <dbReference type="RuleBase" id="RU003616"/>
    </source>
</evidence>
<dbReference type="InterPro" id="IPR002068">
    <property type="entry name" value="A-crystallin/Hsp20_dom"/>
</dbReference>
<dbReference type="EMBL" id="PXYV01000014">
    <property type="protein sequence ID" value="PSR22640.1"/>
    <property type="molecule type" value="Genomic_DNA"/>
</dbReference>
<dbReference type="SUPFAM" id="SSF49764">
    <property type="entry name" value="HSP20-like chaperones"/>
    <property type="match status" value="1"/>
</dbReference>
<organism evidence="4 5">
    <name type="scientific">Sulfobacillus acidophilus</name>
    <dbReference type="NCBI Taxonomy" id="53633"/>
    <lineage>
        <taxon>Bacteria</taxon>
        <taxon>Bacillati</taxon>
        <taxon>Bacillota</taxon>
        <taxon>Clostridia</taxon>
        <taxon>Eubacteriales</taxon>
        <taxon>Clostridiales Family XVII. Incertae Sedis</taxon>
        <taxon>Sulfobacillus</taxon>
    </lineage>
</organism>
<dbReference type="InterPro" id="IPR008978">
    <property type="entry name" value="HSP20-like_chaperone"/>
</dbReference>
<dbReference type="Pfam" id="PF00011">
    <property type="entry name" value="HSP20"/>
    <property type="match status" value="1"/>
</dbReference>
<protein>
    <recommendedName>
        <fullName evidence="3">SHSP domain-containing protein</fullName>
    </recommendedName>
</protein>
<dbReference type="PROSITE" id="PS01031">
    <property type="entry name" value="SHSP"/>
    <property type="match status" value="1"/>
</dbReference>
<evidence type="ECO:0000256" key="1">
    <source>
        <dbReference type="PROSITE-ProRule" id="PRU00285"/>
    </source>
</evidence>
<feature type="domain" description="SHSP" evidence="3">
    <location>
        <begin position="53"/>
        <end position="164"/>
    </location>
</feature>
<evidence type="ECO:0000259" key="3">
    <source>
        <dbReference type="PROSITE" id="PS01031"/>
    </source>
</evidence>
<dbReference type="Proteomes" id="UP000241848">
    <property type="component" value="Unassembled WGS sequence"/>
</dbReference>
<comment type="caution">
    <text evidence="4">The sequence shown here is derived from an EMBL/GenBank/DDBJ whole genome shotgun (WGS) entry which is preliminary data.</text>
</comment>
<reference evidence="4 5" key="1">
    <citation type="journal article" date="2014" name="BMC Genomics">
        <title>Comparison of environmental and isolate Sulfobacillus genomes reveals diverse carbon, sulfur, nitrogen, and hydrogen metabolisms.</title>
        <authorList>
            <person name="Justice N.B."/>
            <person name="Norman A."/>
            <person name="Brown C.T."/>
            <person name="Singh A."/>
            <person name="Thomas B.C."/>
            <person name="Banfield J.F."/>
        </authorList>
    </citation>
    <scope>NUCLEOTIDE SEQUENCE [LARGE SCALE GENOMIC DNA]</scope>
    <source>
        <strain evidence="4">AMDSBA3</strain>
    </source>
</reference>
<dbReference type="CDD" id="cd06464">
    <property type="entry name" value="ACD_sHsps-like"/>
    <property type="match status" value="1"/>
</dbReference>
<accession>A0A2T2WK87</accession>
<gene>
    <name evidence="4" type="ORF">C7B45_06195</name>
</gene>